<accession>A0A3M8UKQ0</accession>
<comment type="caution">
    <text evidence="1">The sequence shown here is derived from an EMBL/GenBank/DDBJ whole genome shotgun (WGS) entry which is preliminary data.</text>
</comment>
<sequence>MDDIAQDPSSNNPAERAARGRAIWDRYSAEHPFATLEDVITDLLHLADEDIPGADAVLYRLDYNAQRASESSAARERALEGLPAAWQREARRVID</sequence>
<name>A0A3M8UKQ0_9ACTN</name>
<evidence type="ECO:0000313" key="1">
    <source>
        <dbReference type="EMBL" id="RNG04745.1"/>
    </source>
</evidence>
<keyword evidence="2" id="KW-1185">Reference proteome</keyword>
<reference evidence="1 2" key="1">
    <citation type="submission" date="2018-11" db="EMBL/GenBank/DDBJ databases">
        <title>The Potential of Streptomyces as Biocontrol Agents against the Tomato grey mould, Botrytis cinerea (Gray mold) Frontiers in Microbiology.</title>
        <authorList>
            <person name="Li D."/>
        </authorList>
    </citation>
    <scope>NUCLEOTIDE SEQUENCE [LARGE SCALE GENOMIC DNA]</scope>
    <source>
        <strain evidence="1 2">NEAU-LD23</strain>
    </source>
</reference>
<organism evidence="1 2">
    <name type="scientific">Streptomyces botrytidirepellens</name>
    <dbReference type="NCBI Taxonomy" id="2486417"/>
    <lineage>
        <taxon>Bacteria</taxon>
        <taxon>Bacillati</taxon>
        <taxon>Actinomycetota</taxon>
        <taxon>Actinomycetes</taxon>
        <taxon>Kitasatosporales</taxon>
        <taxon>Streptomycetaceae</taxon>
        <taxon>Streptomyces</taxon>
    </lineage>
</organism>
<protein>
    <submittedName>
        <fullName evidence="1">Uncharacterized protein</fullName>
    </submittedName>
</protein>
<dbReference type="RefSeq" id="WP_123105911.1">
    <property type="nucleotide sequence ID" value="NZ_RIBZ01000622.1"/>
</dbReference>
<dbReference type="AlphaFoldDB" id="A0A3M8UKQ0"/>
<gene>
    <name evidence="1" type="ORF">EEJ42_33920</name>
</gene>
<proteinExistence type="predicted"/>
<dbReference type="Proteomes" id="UP000275401">
    <property type="component" value="Unassembled WGS sequence"/>
</dbReference>
<dbReference type="EMBL" id="RIBZ01000622">
    <property type="protein sequence ID" value="RNG04745.1"/>
    <property type="molecule type" value="Genomic_DNA"/>
</dbReference>
<evidence type="ECO:0000313" key="2">
    <source>
        <dbReference type="Proteomes" id="UP000275401"/>
    </source>
</evidence>